<dbReference type="VEuPathDB" id="VectorBase:SSCA007824"/>
<dbReference type="OrthoDB" id="10660846at2759"/>
<comment type="caution">
    <text evidence="1">The sequence shown here is derived from an EMBL/GenBank/DDBJ whole genome shotgun (WGS) entry which is preliminary data.</text>
</comment>
<proteinExistence type="predicted"/>
<dbReference type="Proteomes" id="UP000616769">
    <property type="component" value="Unassembled WGS sequence"/>
</dbReference>
<evidence type="ECO:0000313" key="2">
    <source>
        <dbReference type="Proteomes" id="UP000616769"/>
    </source>
</evidence>
<evidence type="ECO:0000313" key="1">
    <source>
        <dbReference type="EMBL" id="KPM08703.1"/>
    </source>
</evidence>
<protein>
    <submittedName>
        <fullName evidence="1">Uncharacterized protein</fullName>
    </submittedName>
</protein>
<dbReference type="AlphaFoldDB" id="A0A132ACQ7"/>
<accession>A0A132ACQ7</accession>
<sequence length="97" mass="11723">MLLEMMCYQALYAILNYDLYFNDVMQKLLRFDDRHLKPKSKRFLLIYFVYFGYLSGTFRFHMRFYANTIERASRIARMENNTKGFGLELSATISFEI</sequence>
<dbReference type="EMBL" id="JXLN01012630">
    <property type="protein sequence ID" value="KPM08703.1"/>
    <property type="molecule type" value="Genomic_DNA"/>
</dbReference>
<gene>
    <name evidence="1" type="ORF">QR98_0072270</name>
</gene>
<organism evidence="1 2">
    <name type="scientific">Sarcoptes scabiei</name>
    <name type="common">Itch mite</name>
    <name type="synonym">Acarus scabiei</name>
    <dbReference type="NCBI Taxonomy" id="52283"/>
    <lineage>
        <taxon>Eukaryota</taxon>
        <taxon>Metazoa</taxon>
        <taxon>Ecdysozoa</taxon>
        <taxon>Arthropoda</taxon>
        <taxon>Chelicerata</taxon>
        <taxon>Arachnida</taxon>
        <taxon>Acari</taxon>
        <taxon>Acariformes</taxon>
        <taxon>Sarcoptiformes</taxon>
        <taxon>Astigmata</taxon>
        <taxon>Psoroptidia</taxon>
        <taxon>Sarcoptoidea</taxon>
        <taxon>Sarcoptidae</taxon>
        <taxon>Sarcoptinae</taxon>
        <taxon>Sarcoptes</taxon>
    </lineage>
</organism>
<name>A0A132ACQ7_SARSC</name>
<reference evidence="1 2" key="1">
    <citation type="journal article" date="2015" name="Parasit. Vectors">
        <title>Draft genome of the scabies mite.</title>
        <authorList>
            <person name="Rider S.D.Jr."/>
            <person name="Morgan M.S."/>
            <person name="Arlian L.G."/>
        </authorList>
    </citation>
    <scope>NUCLEOTIDE SEQUENCE [LARGE SCALE GENOMIC DNA]</scope>
    <source>
        <strain evidence="1">Arlian Lab</strain>
    </source>
</reference>